<dbReference type="EMBL" id="JAODUO010000401">
    <property type="protein sequence ID" value="KAK2181383.1"/>
    <property type="molecule type" value="Genomic_DNA"/>
</dbReference>
<dbReference type="AlphaFoldDB" id="A0AAD9L116"/>
<proteinExistence type="predicted"/>
<reference evidence="1" key="1">
    <citation type="journal article" date="2023" name="Mol. Biol. Evol.">
        <title>Third-Generation Sequencing Reveals the Adaptive Role of the Epigenome in Three Deep-Sea Polychaetes.</title>
        <authorList>
            <person name="Perez M."/>
            <person name="Aroh O."/>
            <person name="Sun Y."/>
            <person name="Lan Y."/>
            <person name="Juniper S.K."/>
            <person name="Young C.R."/>
            <person name="Angers B."/>
            <person name="Qian P.Y."/>
        </authorList>
    </citation>
    <scope>NUCLEOTIDE SEQUENCE</scope>
    <source>
        <strain evidence="1">R07B-5</strain>
    </source>
</reference>
<sequence length="109" mass="12317">MHRRFYVWFSDLVAHSDKCSQLNDYLTANKGAAGVGLFTSMLKDHDCLVESFMGYKEIVAKLDEQWKESGMTTEATRKALMQNQIIIKGYLDLAKKTLKPVSLIPAGCR</sequence>
<keyword evidence="2" id="KW-1185">Reference proteome</keyword>
<accession>A0AAD9L116</accession>
<protein>
    <submittedName>
        <fullName evidence="1">Uncharacterized protein</fullName>
    </submittedName>
</protein>
<comment type="caution">
    <text evidence="1">The sequence shown here is derived from an EMBL/GenBank/DDBJ whole genome shotgun (WGS) entry which is preliminary data.</text>
</comment>
<evidence type="ECO:0000313" key="2">
    <source>
        <dbReference type="Proteomes" id="UP001209878"/>
    </source>
</evidence>
<organism evidence="1 2">
    <name type="scientific">Ridgeia piscesae</name>
    <name type="common">Tubeworm</name>
    <dbReference type="NCBI Taxonomy" id="27915"/>
    <lineage>
        <taxon>Eukaryota</taxon>
        <taxon>Metazoa</taxon>
        <taxon>Spiralia</taxon>
        <taxon>Lophotrochozoa</taxon>
        <taxon>Annelida</taxon>
        <taxon>Polychaeta</taxon>
        <taxon>Sedentaria</taxon>
        <taxon>Canalipalpata</taxon>
        <taxon>Sabellida</taxon>
        <taxon>Siboglinidae</taxon>
        <taxon>Ridgeia</taxon>
    </lineage>
</organism>
<evidence type="ECO:0000313" key="1">
    <source>
        <dbReference type="EMBL" id="KAK2181383.1"/>
    </source>
</evidence>
<name>A0AAD9L116_RIDPI</name>
<gene>
    <name evidence="1" type="ORF">NP493_401g04000</name>
</gene>
<dbReference type="Proteomes" id="UP001209878">
    <property type="component" value="Unassembled WGS sequence"/>
</dbReference>